<feature type="domain" description="Phosphoribosyltransferase" evidence="2">
    <location>
        <begin position="176"/>
        <end position="209"/>
    </location>
</feature>
<sequence>MSRGDLIRRKINYLKNSFLSVVYPVCYNCLDCNVEIDNTGLCLKCLEKIEFCTSVNKIIDINVYSVAYYGYSIKKLILDFKYKSNFDSGNYLGKLLLNKLQDIDVNFDYITYVPCSNRKLKDRGFNQCEVLGKYLYKNTGISCIELLKKADKIKEQKFLTAKERKENIKNAFLLIKRDKLEGKKILLIDDVITTGATLEACVKELKKIKDIKLTILVVAKNLN</sequence>
<name>A0ABP2ARE9_SARVE</name>
<dbReference type="InterPro" id="IPR029057">
    <property type="entry name" value="PRTase-like"/>
</dbReference>
<evidence type="ECO:0000259" key="2">
    <source>
        <dbReference type="Pfam" id="PF00156"/>
    </source>
</evidence>
<dbReference type="EMBL" id="CYZR01000005">
    <property type="protein sequence ID" value="CUO03571.1"/>
    <property type="molecule type" value="Genomic_DNA"/>
</dbReference>
<evidence type="ECO:0000256" key="1">
    <source>
        <dbReference type="ARBA" id="ARBA00008007"/>
    </source>
</evidence>
<proteinExistence type="inferred from homology"/>
<comment type="caution">
    <text evidence="3">The sequence shown here is derived from an EMBL/GenBank/DDBJ whole genome shotgun (WGS) entry which is preliminary data.</text>
</comment>
<dbReference type="RefSeq" id="WP_055259526.1">
    <property type="nucleotide sequence ID" value="NZ_BCMV01000008.1"/>
</dbReference>
<dbReference type="InterPro" id="IPR051910">
    <property type="entry name" value="ComF/GntX_DNA_util-trans"/>
</dbReference>
<evidence type="ECO:0000313" key="4">
    <source>
        <dbReference type="Proteomes" id="UP000095488"/>
    </source>
</evidence>
<gene>
    <name evidence="3" type="ORF">ERS852473_01731</name>
</gene>
<dbReference type="CDD" id="cd06223">
    <property type="entry name" value="PRTases_typeI"/>
    <property type="match status" value="1"/>
</dbReference>
<keyword evidence="4" id="KW-1185">Reference proteome</keyword>
<dbReference type="Gene3D" id="3.40.50.2020">
    <property type="match status" value="1"/>
</dbReference>
<evidence type="ECO:0000313" key="3">
    <source>
        <dbReference type="EMBL" id="CUO03571.1"/>
    </source>
</evidence>
<comment type="similarity">
    <text evidence="1">Belongs to the ComF/GntX family.</text>
</comment>
<reference evidence="3 4" key="1">
    <citation type="submission" date="2015-09" db="EMBL/GenBank/DDBJ databases">
        <authorList>
            <consortium name="Pathogen Informatics"/>
            <person name="Wu L."/>
            <person name="Ma J."/>
        </authorList>
    </citation>
    <scope>NUCLEOTIDE SEQUENCE [LARGE SCALE GENOMIC DNA]</scope>
    <source>
        <strain evidence="3 4">2789STDY5834858</strain>
    </source>
</reference>
<accession>A0ABP2ARE9</accession>
<organism evidence="3 4">
    <name type="scientific">Sarcina ventriculi</name>
    <name type="common">Clostridium ventriculi</name>
    <dbReference type="NCBI Taxonomy" id="1267"/>
    <lineage>
        <taxon>Bacteria</taxon>
        <taxon>Bacillati</taxon>
        <taxon>Bacillota</taxon>
        <taxon>Clostridia</taxon>
        <taxon>Eubacteriales</taxon>
        <taxon>Clostridiaceae</taxon>
        <taxon>Sarcina</taxon>
    </lineage>
</organism>
<dbReference type="Pfam" id="PF00156">
    <property type="entry name" value="Pribosyltran"/>
    <property type="match status" value="1"/>
</dbReference>
<dbReference type="InterPro" id="IPR000836">
    <property type="entry name" value="PRTase_dom"/>
</dbReference>
<dbReference type="PANTHER" id="PTHR47505">
    <property type="entry name" value="DNA UTILIZATION PROTEIN YHGH"/>
    <property type="match status" value="1"/>
</dbReference>
<dbReference type="SUPFAM" id="SSF53271">
    <property type="entry name" value="PRTase-like"/>
    <property type="match status" value="1"/>
</dbReference>
<protein>
    <submittedName>
        <fullName evidence="3">DNA utilization protein GntX</fullName>
    </submittedName>
</protein>
<dbReference type="PANTHER" id="PTHR47505:SF1">
    <property type="entry name" value="DNA UTILIZATION PROTEIN YHGH"/>
    <property type="match status" value="1"/>
</dbReference>
<dbReference type="Proteomes" id="UP000095488">
    <property type="component" value="Unassembled WGS sequence"/>
</dbReference>